<gene>
    <name evidence="2" type="ORF">Tci_935159</name>
</gene>
<feature type="non-terminal residue" evidence="2">
    <location>
        <position position="1"/>
    </location>
</feature>
<protein>
    <submittedName>
        <fullName evidence="2">Uncharacterized protein</fullName>
    </submittedName>
</protein>
<dbReference type="EMBL" id="BKCJ011964210">
    <property type="protein sequence ID" value="GFD63190.1"/>
    <property type="molecule type" value="Genomic_DNA"/>
</dbReference>
<organism evidence="2">
    <name type="scientific">Tanacetum cinerariifolium</name>
    <name type="common">Dalmatian daisy</name>
    <name type="synonym">Chrysanthemum cinerariifolium</name>
    <dbReference type="NCBI Taxonomy" id="118510"/>
    <lineage>
        <taxon>Eukaryota</taxon>
        <taxon>Viridiplantae</taxon>
        <taxon>Streptophyta</taxon>
        <taxon>Embryophyta</taxon>
        <taxon>Tracheophyta</taxon>
        <taxon>Spermatophyta</taxon>
        <taxon>Magnoliopsida</taxon>
        <taxon>eudicotyledons</taxon>
        <taxon>Gunneridae</taxon>
        <taxon>Pentapetalae</taxon>
        <taxon>asterids</taxon>
        <taxon>campanulids</taxon>
        <taxon>Asterales</taxon>
        <taxon>Asteraceae</taxon>
        <taxon>Asteroideae</taxon>
        <taxon>Anthemideae</taxon>
        <taxon>Anthemidinae</taxon>
        <taxon>Tanacetum</taxon>
    </lineage>
</organism>
<feature type="compositionally biased region" description="Basic residues" evidence="1">
    <location>
        <begin position="1"/>
        <end position="10"/>
    </location>
</feature>
<sequence>EEAERAKRKGIILEKEQVKKQKSSEEAPESKTPTEEVNEDKIKEMMQLVPVEDV</sequence>
<reference evidence="2" key="1">
    <citation type="journal article" date="2019" name="Sci. Rep.">
        <title>Draft genome of Tanacetum cinerariifolium, the natural source of mosquito coil.</title>
        <authorList>
            <person name="Yamashiro T."/>
            <person name="Shiraishi A."/>
            <person name="Satake H."/>
            <person name="Nakayama K."/>
        </authorList>
    </citation>
    <scope>NUCLEOTIDE SEQUENCE</scope>
</reference>
<accession>A0A699XY15</accession>
<evidence type="ECO:0000256" key="1">
    <source>
        <dbReference type="SAM" id="MobiDB-lite"/>
    </source>
</evidence>
<proteinExistence type="predicted"/>
<evidence type="ECO:0000313" key="2">
    <source>
        <dbReference type="EMBL" id="GFD63190.1"/>
    </source>
</evidence>
<feature type="region of interest" description="Disordered" evidence="1">
    <location>
        <begin position="1"/>
        <end position="38"/>
    </location>
</feature>
<name>A0A699XY15_TANCI</name>
<feature type="compositionally biased region" description="Basic and acidic residues" evidence="1">
    <location>
        <begin position="11"/>
        <end position="38"/>
    </location>
</feature>
<comment type="caution">
    <text evidence="2">The sequence shown here is derived from an EMBL/GenBank/DDBJ whole genome shotgun (WGS) entry which is preliminary data.</text>
</comment>
<dbReference type="AlphaFoldDB" id="A0A699XY15"/>
<feature type="non-terminal residue" evidence="2">
    <location>
        <position position="54"/>
    </location>
</feature>